<dbReference type="Gene3D" id="2.60.40.10">
    <property type="entry name" value="Immunoglobulins"/>
    <property type="match status" value="5"/>
</dbReference>
<reference evidence="6 7" key="1">
    <citation type="journal article" date="2017" name="Curr. Biol.">
        <title>Genome architecture and evolution of a unichromosomal asexual nematode.</title>
        <authorList>
            <person name="Fradin H."/>
            <person name="Zegar C."/>
            <person name="Gutwein M."/>
            <person name="Lucas J."/>
            <person name="Kovtun M."/>
            <person name="Corcoran D."/>
            <person name="Baugh L.R."/>
            <person name="Kiontke K."/>
            <person name="Gunsalus K."/>
            <person name="Fitch D.H."/>
            <person name="Piano F."/>
        </authorList>
    </citation>
    <scope>NUCLEOTIDE SEQUENCE [LARGE SCALE GENOMIC DNA]</scope>
    <source>
        <strain evidence="6">PF1309</strain>
    </source>
</reference>
<sequence>MIHFSLNSLAACVFNAISRISPIENRVQMEVKKALILLLVAVLHPQLYLALPTEVDWDEIGTPPYFIHEENPSIIYFKARNLRKHPRMIGFRWNTAVQTASYAWKKDGDPFDPAAIPNDRITQLDDEGTLKFNWMANGDAGRYECFATNDNGTAVDKPAVLLEAWVHHFANAEPKIYQVELGDSFQMHCNPPNSSPKAKVFWILMGNQQGAFNPLSGMHLSQDDAGSLFFHYVNLLDAKNDTSYTCVAENEALRDYKFGNKFKLIVNENERRTLAEARNIIPKEMYTGQSASIALLGRTHRIHCFYSGFPVPKPIWYFKDQMITDKNAEYKFDNYGRTLVFSVTQEKEGSYSCEIPDISKVYFTVQVEGAPFWTIAPPQNRNVTEGDTIEFNCSADGVPTPVFTFYKNGIPLPLHSNRHSIFSNLLSIHNASRGSNGTGDNAVYQCEAANTYGKIWSNFYLNFHTFAPEIVDWEDEVDASESASVELSCKFFAIPPANVTWNSTLLPRVNYSIRHDNHTGIVKLIIHSMTSDAFGEYQCTGWNRYGNSTAKMTLVRKVFRVTWWIWLLLVLVVLVLLLICCHILKSCRHRGDTYPVSQQERHRGRRPLIGKPVPILPPFPSNFNQMGSESPSLPSSAATGVDSKSNSSGVFSQTGHRQEQPQAHGYYNENGVYVESNEIFDINSANLGSFLADFLLDRLLHRCGLHDVSALDHATATLQHTIRWM</sequence>
<proteinExistence type="predicted"/>
<feature type="domain" description="Ig-like" evidence="5">
    <location>
        <begin position="282"/>
        <end position="364"/>
    </location>
</feature>
<dbReference type="Pfam" id="PF07679">
    <property type="entry name" value="I-set"/>
    <property type="match status" value="1"/>
</dbReference>
<dbReference type="GO" id="GO:0005886">
    <property type="term" value="C:plasma membrane"/>
    <property type="evidence" value="ECO:0007669"/>
    <property type="project" value="TreeGrafter"/>
</dbReference>
<keyword evidence="1" id="KW-0677">Repeat</keyword>
<feature type="domain" description="Ig-like" evidence="5">
    <location>
        <begin position="371"/>
        <end position="450"/>
    </location>
</feature>
<feature type="domain" description="Ig-like" evidence="5">
    <location>
        <begin position="468"/>
        <end position="555"/>
    </location>
</feature>
<dbReference type="InterPro" id="IPR007110">
    <property type="entry name" value="Ig-like_dom"/>
</dbReference>
<dbReference type="PROSITE" id="PS50835">
    <property type="entry name" value="IG_LIKE"/>
    <property type="match status" value="4"/>
</dbReference>
<dbReference type="Pfam" id="PF13927">
    <property type="entry name" value="Ig_3"/>
    <property type="match status" value="1"/>
</dbReference>
<dbReference type="GO" id="GO:0007411">
    <property type="term" value="P:axon guidance"/>
    <property type="evidence" value="ECO:0007669"/>
    <property type="project" value="TreeGrafter"/>
</dbReference>
<gene>
    <name evidence="6" type="ORF">WR25_13068</name>
</gene>
<dbReference type="EMBL" id="LIAE01010750">
    <property type="protein sequence ID" value="PAV55788.1"/>
    <property type="molecule type" value="Genomic_DNA"/>
</dbReference>
<feature type="transmembrane region" description="Helical" evidence="4">
    <location>
        <begin position="563"/>
        <end position="584"/>
    </location>
</feature>
<accession>A0A2A2J1U3</accession>
<dbReference type="GO" id="GO:0098632">
    <property type="term" value="F:cell-cell adhesion mediator activity"/>
    <property type="evidence" value="ECO:0007669"/>
    <property type="project" value="TreeGrafter"/>
</dbReference>
<keyword evidence="4" id="KW-0472">Membrane</keyword>
<feature type="domain" description="Ig-like" evidence="5">
    <location>
        <begin position="158"/>
        <end position="250"/>
    </location>
</feature>
<evidence type="ECO:0000313" key="6">
    <source>
        <dbReference type="EMBL" id="PAV55788.1"/>
    </source>
</evidence>
<comment type="caution">
    <text evidence="6">The sequence shown here is derived from an EMBL/GenBank/DDBJ whole genome shotgun (WGS) entry which is preliminary data.</text>
</comment>
<organism evidence="6 7">
    <name type="scientific">Diploscapter pachys</name>
    <dbReference type="NCBI Taxonomy" id="2018661"/>
    <lineage>
        <taxon>Eukaryota</taxon>
        <taxon>Metazoa</taxon>
        <taxon>Ecdysozoa</taxon>
        <taxon>Nematoda</taxon>
        <taxon>Chromadorea</taxon>
        <taxon>Rhabditida</taxon>
        <taxon>Rhabditina</taxon>
        <taxon>Rhabditomorpha</taxon>
        <taxon>Rhabditoidea</taxon>
        <taxon>Rhabditidae</taxon>
        <taxon>Diploscapter</taxon>
    </lineage>
</organism>
<dbReference type="CDD" id="cd00096">
    <property type="entry name" value="Ig"/>
    <property type="match status" value="2"/>
</dbReference>
<protein>
    <recommendedName>
        <fullName evidence="5">Ig-like domain-containing protein</fullName>
    </recommendedName>
</protein>
<dbReference type="InterPro" id="IPR003599">
    <property type="entry name" value="Ig_sub"/>
</dbReference>
<dbReference type="PANTHER" id="PTHR10075">
    <property type="entry name" value="BASIGIN RELATED"/>
    <property type="match status" value="1"/>
</dbReference>
<dbReference type="InterPro" id="IPR013783">
    <property type="entry name" value="Ig-like_fold"/>
</dbReference>
<keyword evidence="4" id="KW-1133">Transmembrane helix</keyword>
<evidence type="ECO:0000256" key="4">
    <source>
        <dbReference type="SAM" id="Phobius"/>
    </source>
</evidence>
<name>A0A2A2J1U3_9BILA</name>
<keyword evidence="7" id="KW-1185">Reference proteome</keyword>
<dbReference type="STRING" id="2018661.A0A2A2J1U3"/>
<dbReference type="Proteomes" id="UP000218231">
    <property type="component" value="Unassembled WGS sequence"/>
</dbReference>
<dbReference type="SMART" id="SM00408">
    <property type="entry name" value="IGc2"/>
    <property type="match status" value="5"/>
</dbReference>
<feature type="compositionally biased region" description="Polar residues" evidence="3">
    <location>
        <begin position="627"/>
        <end position="655"/>
    </location>
</feature>
<dbReference type="InterPro" id="IPR036179">
    <property type="entry name" value="Ig-like_dom_sf"/>
</dbReference>
<dbReference type="GO" id="GO:0030424">
    <property type="term" value="C:axon"/>
    <property type="evidence" value="ECO:0007669"/>
    <property type="project" value="TreeGrafter"/>
</dbReference>
<dbReference type="SUPFAM" id="SSF48726">
    <property type="entry name" value="Immunoglobulin"/>
    <property type="match status" value="5"/>
</dbReference>
<dbReference type="GO" id="GO:0070593">
    <property type="term" value="P:dendrite self-avoidance"/>
    <property type="evidence" value="ECO:0007669"/>
    <property type="project" value="TreeGrafter"/>
</dbReference>
<dbReference type="AlphaFoldDB" id="A0A2A2J1U3"/>
<evidence type="ECO:0000256" key="3">
    <source>
        <dbReference type="SAM" id="MobiDB-lite"/>
    </source>
</evidence>
<dbReference type="InterPro" id="IPR013098">
    <property type="entry name" value="Ig_I-set"/>
</dbReference>
<dbReference type="PANTHER" id="PTHR10075:SF100">
    <property type="entry name" value="FASCICLIN-2"/>
    <property type="match status" value="1"/>
</dbReference>
<evidence type="ECO:0000313" key="7">
    <source>
        <dbReference type="Proteomes" id="UP000218231"/>
    </source>
</evidence>
<keyword evidence="2" id="KW-0393">Immunoglobulin domain</keyword>
<evidence type="ECO:0000259" key="5">
    <source>
        <dbReference type="PROSITE" id="PS50835"/>
    </source>
</evidence>
<dbReference type="InterPro" id="IPR003598">
    <property type="entry name" value="Ig_sub2"/>
</dbReference>
<evidence type="ECO:0000256" key="2">
    <source>
        <dbReference type="ARBA" id="ARBA00023319"/>
    </source>
</evidence>
<dbReference type="SMART" id="SM00409">
    <property type="entry name" value="IG"/>
    <property type="match status" value="4"/>
</dbReference>
<dbReference type="GO" id="GO:0007156">
    <property type="term" value="P:homophilic cell adhesion via plasma membrane adhesion molecules"/>
    <property type="evidence" value="ECO:0007669"/>
    <property type="project" value="TreeGrafter"/>
</dbReference>
<keyword evidence="4" id="KW-0812">Transmembrane</keyword>
<dbReference type="OrthoDB" id="5826144at2759"/>
<feature type="region of interest" description="Disordered" evidence="3">
    <location>
        <begin position="627"/>
        <end position="662"/>
    </location>
</feature>
<evidence type="ECO:0000256" key="1">
    <source>
        <dbReference type="ARBA" id="ARBA00022737"/>
    </source>
</evidence>